<dbReference type="PANTHER" id="PTHR46401">
    <property type="entry name" value="GLYCOSYLTRANSFERASE WBBK-RELATED"/>
    <property type="match status" value="1"/>
</dbReference>
<dbReference type="GO" id="GO:0016757">
    <property type="term" value="F:glycosyltransferase activity"/>
    <property type="evidence" value="ECO:0007669"/>
    <property type="project" value="InterPro"/>
</dbReference>
<sequence>MERLIKINFIMPFKARRPMGGFKIMYEYANRLYDLGYSVHITYPLKTKYMEYRLPYLIRKVLTYLEGFRTSRWFIFRNGITMSYVDAICDKEVMDSDVVIATWWSTALDMGKLHLSKGKKINLIQGYENWIGHIDELHSSYNMSDTTNIVVASYLQNIVNNYTTNLTYLIPNAIDSDKFQITNPIKDRNPYSVCMMYSVQEIKGSQYGLDALYGLKTKYPQLQVDLFGICSKPEGLPEWIRFYRDPEDIAGLFNRNSIFIANSLTEGMALTPMEAMFCGCACVLTDIEGHSEYGIDNNTALLYQAKNTNELMRKLEIILSNDDLRLSIAVKGNEYIQQFSWNIAVDKMDEIVKVLLN</sequence>
<dbReference type="OrthoDB" id="9797829at2"/>
<dbReference type="EMBL" id="SOML01000001">
    <property type="protein sequence ID" value="TFD98668.1"/>
    <property type="molecule type" value="Genomic_DNA"/>
</dbReference>
<reference evidence="3 4" key="1">
    <citation type="submission" date="2019-03" db="EMBL/GenBank/DDBJ databases">
        <title>San Antonio Military Medical Center submission to MRSN (WRAIR), pending publication.</title>
        <authorList>
            <person name="Blyth D.M."/>
            <person name="Mccarthy S.L."/>
            <person name="Schall S.E."/>
            <person name="Stam J.A."/>
            <person name="Ong A.C."/>
            <person name="Mcgann P.T."/>
        </authorList>
    </citation>
    <scope>NUCLEOTIDE SEQUENCE [LARGE SCALE GENOMIC DNA]</scope>
    <source>
        <strain evidence="3 4">MRSN571793</strain>
    </source>
</reference>
<keyword evidence="4" id="KW-1185">Reference proteome</keyword>
<keyword evidence="1 3" id="KW-0808">Transferase</keyword>
<organism evidence="3 4">
    <name type="scientific">Dysgonomonas capnocytophagoides</name>
    <dbReference type="NCBI Taxonomy" id="45254"/>
    <lineage>
        <taxon>Bacteria</taxon>
        <taxon>Pseudomonadati</taxon>
        <taxon>Bacteroidota</taxon>
        <taxon>Bacteroidia</taxon>
        <taxon>Bacteroidales</taxon>
        <taxon>Dysgonomonadaceae</taxon>
        <taxon>Dysgonomonas</taxon>
    </lineage>
</organism>
<protein>
    <submittedName>
        <fullName evidence="3">Glycosyltransferase</fullName>
    </submittedName>
</protein>
<feature type="domain" description="Glycosyl transferase family 1" evidence="2">
    <location>
        <begin position="239"/>
        <end position="329"/>
    </location>
</feature>
<dbReference type="CDD" id="cd03801">
    <property type="entry name" value="GT4_PimA-like"/>
    <property type="match status" value="1"/>
</dbReference>
<evidence type="ECO:0000256" key="1">
    <source>
        <dbReference type="ARBA" id="ARBA00022679"/>
    </source>
</evidence>
<dbReference type="AlphaFoldDB" id="A0A4Y8L9D4"/>
<dbReference type="Proteomes" id="UP000297861">
    <property type="component" value="Unassembled WGS sequence"/>
</dbReference>
<evidence type="ECO:0000259" key="2">
    <source>
        <dbReference type="Pfam" id="PF00534"/>
    </source>
</evidence>
<comment type="caution">
    <text evidence="3">The sequence shown here is derived from an EMBL/GenBank/DDBJ whole genome shotgun (WGS) entry which is preliminary data.</text>
</comment>
<dbReference type="Gene3D" id="3.40.50.11090">
    <property type="match status" value="1"/>
</dbReference>
<dbReference type="InterPro" id="IPR001296">
    <property type="entry name" value="Glyco_trans_1"/>
</dbReference>
<proteinExistence type="predicted"/>
<dbReference type="SUPFAM" id="SSF53756">
    <property type="entry name" value="UDP-Glycosyltransferase/glycogen phosphorylase"/>
    <property type="match status" value="1"/>
</dbReference>
<gene>
    <name evidence="3" type="ORF">E2605_00865</name>
</gene>
<name>A0A4Y8L9D4_9BACT</name>
<dbReference type="GO" id="GO:0009103">
    <property type="term" value="P:lipopolysaccharide biosynthetic process"/>
    <property type="evidence" value="ECO:0007669"/>
    <property type="project" value="TreeGrafter"/>
</dbReference>
<dbReference type="Pfam" id="PF00534">
    <property type="entry name" value="Glycos_transf_1"/>
    <property type="match status" value="1"/>
</dbReference>
<dbReference type="PANTHER" id="PTHR46401:SF2">
    <property type="entry name" value="GLYCOSYLTRANSFERASE WBBK-RELATED"/>
    <property type="match status" value="1"/>
</dbReference>
<accession>A0A4Y8L9D4</accession>
<dbReference type="Gene3D" id="3.40.50.2000">
    <property type="entry name" value="Glycogen Phosphorylase B"/>
    <property type="match status" value="1"/>
</dbReference>
<evidence type="ECO:0000313" key="4">
    <source>
        <dbReference type="Proteomes" id="UP000297861"/>
    </source>
</evidence>
<evidence type="ECO:0000313" key="3">
    <source>
        <dbReference type="EMBL" id="TFD98668.1"/>
    </source>
</evidence>
<dbReference type="STRING" id="1121485.GCA_000426485_00938"/>